<dbReference type="RefSeq" id="WP_246466276.1">
    <property type="nucleotide sequence ID" value="NZ_BAABEK010000001.1"/>
</dbReference>
<keyword evidence="2" id="KW-0812">Transmembrane</keyword>
<dbReference type="AlphaFoldDB" id="A0A7W7RYB1"/>
<proteinExistence type="predicted"/>
<evidence type="ECO:0000256" key="1">
    <source>
        <dbReference type="SAM" id="MobiDB-lite"/>
    </source>
</evidence>
<name>A0A7W7RYB1_9ACTN</name>
<evidence type="ECO:0000256" key="2">
    <source>
        <dbReference type="SAM" id="Phobius"/>
    </source>
</evidence>
<gene>
    <name evidence="3" type="ORF">FHR32_004612</name>
</gene>
<keyword evidence="2" id="KW-1133">Transmembrane helix</keyword>
<protein>
    <submittedName>
        <fullName evidence="3">Uncharacterized protein</fullName>
    </submittedName>
</protein>
<dbReference type="EMBL" id="JACHJU010000001">
    <property type="protein sequence ID" value="MBB4940307.1"/>
    <property type="molecule type" value="Genomic_DNA"/>
</dbReference>
<keyword evidence="4" id="KW-1185">Reference proteome</keyword>
<accession>A0A7W7RYB1</accession>
<dbReference type="Proteomes" id="UP000534286">
    <property type="component" value="Unassembled WGS sequence"/>
</dbReference>
<evidence type="ECO:0000313" key="3">
    <source>
        <dbReference type="EMBL" id="MBB4940307.1"/>
    </source>
</evidence>
<reference evidence="3 4" key="1">
    <citation type="submission" date="2020-08" db="EMBL/GenBank/DDBJ databases">
        <title>Sequencing the genomes of 1000 actinobacteria strains.</title>
        <authorList>
            <person name="Klenk H.-P."/>
        </authorList>
    </citation>
    <scope>NUCLEOTIDE SEQUENCE [LARGE SCALE GENOMIC DNA]</scope>
    <source>
        <strain evidence="3 4">DSM 43023</strain>
    </source>
</reference>
<feature type="region of interest" description="Disordered" evidence="1">
    <location>
        <begin position="48"/>
        <end position="70"/>
    </location>
</feature>
<organism evidence="3 4">
    <name type="scientific">Streptosporangium album</name>
    <dbReference type="NCBI Taxonomy" id="47479"/>
    <lineage>
        <taxon>Bacteria</taxon>
        <taxon>Bacillati</taxon>
        <taxon>Actinomycetota</taxon>
        <taxon>Actinomycetes</taxon>
        <taxon>Streptosporangiales</taxon>
        <taxon>Streptosporangiaceae</taxon>
        <taxon>Streptosporangium</taxon>
    </lineage>
</organism>
<evidence type="ECO:0000313" key="4">
    <source>
        <dbReference type="Proteomes" id="UP000534286"/>
    </source>
</evidence>
<feature type="transmembrane region" description="Helical" evidence="2">
    <location>
        <begin position="23"/>
        <end position="45"/>
    </location>
</feature>
<keyword evidence="2" id="KW-0472">Membrane</keyword>
<comment type="caution">
    <text evidence="3">The sequence shown here is derived from an EMBL/GenBank/DDBJ whole genome shotgun (WGS) entry which is preliminary data.</text>
</comment>
<sequence>MLTTVAGRRTGLSTDPTVLTHGYALSLGISGILLAIAVAVALTVLPKGRPGPQTGTGARPEELAAPATSR</sequence>